<proteinExistence type="predicted"/>
<dbReference type="InterPro" id="IPR052727">
    <property type="entry name" value="Rab4/Rab5_effector"/>
</dbReference>
<dbReference type="EMBL" id="QXFV01000274">
    <property type="protein sequence ID" value="KAE9042982.1"/>
    <property type="molecule type" value="Genomic_DNA"/>
</dbReference>
<feature type="non-terminal residue" evidence="1">
    <location>
        <position position="1"/>
    </location>
</feature>
<dbReference type="InterPro" id="IPR013083">
    <property type="entry name" value="Znf_RING/FYVE/PHD"/>
</dbReference>
<name>A0A6A3NHI7_9STRA</name>
<sequence length="155" mass="17299">VNFPQTHSLPNRVRGNISFIAYWRQVSNNTMEMYATGIIDPVDDGLVRKMLPSVVANLFLGSLDYAYCGQMRKLSFMLEKRYKESKTRSAPNKSSTCVTCTSPVGRRLGDFGKAISTCKLCFDFVCSACKIVRKLSFVDLEADPAEGDVLCCMLQ</sequence>
<dbReference type="PANTHER" id="PTHR13510:SF44">
    <property type="entry name" value="RABENOSYN-5"/>
    <property type="match status" value="1"/>
</dbReference>
<comment type="caution">
    <text evidence="1">The sequence shown here is derived from an EMBL/GenBank/DDBJ whole genome shotgun (WGS) entry which is preliminary data.</text>
</comment>
<reference evidence="1 2" key="1">
    <citation type="submission" date="2018-09" db="EMBL/GenBank/DDBJ databases">
        <title>Genomic investigation of the strawberry pathogen Phytophthora fragariae indicates pathogenicity is determined by transcriptional variation in three key races.</title>
        <authorList>
            <person name="Adams T.M."/>
            <person name="Armitage A.D."/>
            <person name="Sobczyk M.K."/>
            <person name="Bates H.J."/>
            <person name="Dunwell J.M."/>
            <person name="Nellist C.F."/>
            <person name="Harrison R.J."/>
        </authorList>
    </citation>
    <scope>NUCLEOTIDE SEQUENCE [LARGE SCALE GENOMIC DNA]</scope>
    <source>
        <strain evidence="1 2">SCRP249</strain>
    </source>
</reference>
<gene>
    <name evidence="1" type="ORF">PR001_g5978</name>
</gene>
<evidence type="ECO:0000313" key="1">
    <source>
        <dbReference type="EMBL" id="KAE9042982.1"/>
    </source>
</evidence>
<accession>A0A6A3NHI7</accession>
<dbReference type="PANTHER" id="PTHR13510">
    <property type="entry name" value="FYVE-FINGER-CONTAINING RAB5 EFFECTOR PROTEIN RABENOSYN-5-RELATED"/>
    <property type="match status" value="1"/>
</dbReference>
<organism evidence="1 2">
    <name type="scientific">Phytophthora rubi</name>
    <dbReference type="NCBI Taxonomy" id="129364"/>
    <lineage>
        <taxon>Eukaryota</taxon>
        <taxon>Sar</taxon>
        <taxon>Stramenopiles</taxon>
        <taxon>Oomycota</taxon>
        <taxon>Peronosporomycetes</taxon>
        <taxon>Peronosporales</taxon>
        <taxon>Peronosporaceae</taxon>
        <taxon>Phytophthora</taxon>
    </lineage>
</organism>
<dbReference type="Proteomes" id="UP000429607">
    <property type="component" value="Unassembled WGS sequence"/>
</dbReference>
<dbReference type="AlphaFoldDB" id="A0A6A3NHI7"/>
<evidence type="ECO:0000313" key="2">
    <source>
        <dbReference type="Proteomes" id="UP000429607"/>
    </source>
</evidence>
<protein>
    <submittedName>
        <fullName evidence="1">Uncharacterized protein</fullName>
    </submittedName>
</protein>
<dbReference type="Gene3D" id="3.30.40.10">
    <property type="entry name" value="Zinc/RING finger domain, C3HC4 (zinc finger)"/>
    <property type="match status" value="1"/>
</dbReference>